<dbReference type="Gene3D" id="3.90.660.50">
    <property type="match status" value="1"/>
</dbReference>
<dbReference type="EMBL" id="BAABKQ010000001">
    <property type="protein sequence ID" value="GAA4815108.1"/>
    <property type="molecule type" value="Genomic_DNA"/>
</dbReference>
<organism evidence="1 2">
    <name type="scientific">Tomitella cavernea</name>
    <dbReference type="NCBI Taxonomy" id="1387982"/>
    <lineage>
        <taxon>Bacteria</taxon>
        <taxon>Bacillati</taxon>
        <taxon>Actinomycetota</taxon>
        <taxon>Actinomycetes</taxon>
        <taxon>Mycobacteriales</taxon>
        <taxon>Tomitella</taxon>
    </lineage>
</organism>
<dbReference type="InterPro" id="IPR036188">
    <property type="entry name" value="FAD/NAD-bd_sf"/>
</dbReference>
<dbReference type="PANTHER" id="PTHR10668">
    <property type="entry name" value="PHYTOENE DEHYDROGENASE"/>
    <property type="match status" value="1"/>
</dbReference>
<dbReference type="Pfam" id="PF13450">
    <property type="entry name" value="NAD_binding_8"/>
    <property type="match status" value="1"/>
</dbReference>
<accession>A0ABP9CRK4</accession>
<evidence type="ECO:0000313" key="1">
    <source>
        <dbReference type="EMBL" id="GAA4815108.1"/>
    </source>
</evidence>
<dbReference type="SUPFAM" id="SSF51905">
    <property type="entry name" value="FAD/NAD(P)-binding domain"/>
    <property type="match status" value="1"/>
</dbReference>
<proteinExistence type="predicted"/>
<dbReference type="Proteomes" id="UP001500839">
    <property type="component" value="Unassembled WGS sequence"/>
</dbReference>
<keyword evidence="2" id="KW-1185">Reference proteome</keyword>
<sequence length="484" mass="50766">MTTAVVIGSGPNGLSAAVRLAHAGLDVTVLEAADHPGGGTRTSELTLPGVLHDECSGFHPTGAASPYFAALGLERHGLRWLWPEVDLAHPLDDGRAALATRGLRHIDSLGADAHRWRRMFTPLIARFDDLVADVFRPLVHVPRHPVTLGRFGIQALAPAMWQTRRFSDEPARALFAGVAAHAFGRLDTPLSSAVGLLLTAAAHAFGWPVAEGGSAAISRALTAELAAHGGRVRTGIRVESLGGLRDLTGAAPDVVLLDTAPAGALTIAGDALPVRVRRALQRYSYGPAAHKVDFAIEGDIPWVNRDCGRAGTVHLGGSAREIADVEAATACGRMPRRPFVLLGQQYVADPSRSDSTESGAAINPVYAYAHVPHGYDGGAGDATETVIAQIERFAPGFRERILATSVRGPADLEAHNSNYVGGDIAAGAQTAIQTVFRPRPAVNPYALGIPGVYLCSSATPPGAGVHGMSGYHAAEAALDWLRRR</sequence>
<evidence type="ECO:0000313" key="2">
    <source>
        <dbReference type="Proteomes" id="UP001500839"/>
    </source>
</evidence>
<dbReference type="PRINTS" id="PR00420">
    <property type="entry name" value="RNGMNOXGNASE"/>
</dbReference>
<gene>
    <name evidence="1" type="ORF">GCM10023353_20770</name>
</gene>
<dbReference type="RefSeq" id="WP_200171176.1">
    <property type="nucleotide sequence ID" value="NZ_BAABKQ010000001.1"/>
</dbReference>
<name>A0ABP9CRK4_9ACTN</name>
<comment type="caution">
    <text evidence="1">The sequence shown here is derived from an EMBL/GenBank/DDBJ whole genome shotgun (WGS) entry which is preliminary data.</text>
</comment>
<reference evidence="2" key="1">
    <citation type="journal article" date="2019" name="Int. J. Syst. Evol. Microbiol.">
        <title>The Global Catalogue of Microorganisms (GCM) 10K type strain sequencing project: providing services to taxonomists for standard genome sequencing and annotation.</title>
        <authorList>
            <consortium name="The Broad Institute Genomics Platform"/>
            <consortium name="The Broad Institute Genome Sequencing Center for Infectious Disease"/>
            <person name="Wu L."/>
            <person name="Ma J."/>
        </authorList>
    </citation>
    <scope>NUCLEOTIDE SEQUENCE [LARGE SCALE GENOMIC DNA]</scope>
    <source>
        <strain evidence="2">JCM 18542</strain>
    </source>
</reference>
<dbReference type="PANTHER" id="PTHR10668:SF105">
    <property type="entry name" value="DEHYDROGENASE-RELATED"/>
    <property type="match status" value="1"/>
</dbReference>
<dbReference type="Gene3D" id="3.50.50.60">
    <property type="entry name" value="FAD/NAD(P)-binding domain"/>
    <property type="match status" value="1"/>
</dbReference>
<protein>
    <submittedName>
        <fullName evidence="1">NAD(P)/FAD-dependent oxidoreductase</fullName>
    </submittedName>
</protein>